<dbReference type="RefSeq" id="WP_014868599.1">
    <property type="nucleotide sequence ID" value="NZ_AP018493.1"/>
</dbReference>
<evidence type="ECO:0000259" key="3">
    <source>
        <dbReference type="Pfam" id="PF13731"/>
    </source>
</evidence>
<evidence type="ECO:0000313" key="6">
    <source>
        <dbReference type="Proteomes" id="UP000269226"/>
    </source>
</evidence>
<dbReference type="Pfam" id="PF13731">
    <property type="entry name" value="WxL"/>
    <property type="match status" value="1"/>
</dbReference>
<dbReference type="Proteomes" id="UP000269226">
    <property type="component" value="Plasmid pMP1"/>
</dbReference>
<dbReference type="EMBL" id="AP018493">
    <property type="protein sequence ID" value="BBC61760.1"/>
    <property type="molecule type" value="Genomic_DNA"/>
</dbReference>
<name>A0A2Z5Y4K0_9ENTE</name>
<organism evidence="4 6">
    <name type="scientific">Melissococcus plutonius</name>
    <dbReference type="NCBI Taxonomy" id="33970"/>
    <lineage>
        <taxon>Bacteria</taxon>
        <taxon>Bacillati</taxon>
        <taxon>Bacillota</taxon>
        <taxon>Bacilli</taxon>
        <taxon>Lactobacillales</taxon>
        <taxon>Enterococcaceae</taxon>
        <taxon>Melissococcus</taxon>
    </lineage>
</organism>
<keyword evidence="4" id="KW-0614">Plasmid</keyword>
<evidence type="ECO:0000256" key="2">
    <source>
        <dbReference type="SAM" id="SignalP"/>
    </source>
</evidence>
<proteinExistence type="predicted"/>
<accession>A0A2Z5Y4K0</accession>
<geneLocation type="plasmid" evidence="6">
    <name>pmp1 dat561 dna</name>
</geneLocation>
<feature type="domain" description="WxL" evidence="3">
    <location>
        <begin position="34"/>
        <end position="223"/>
    </location>
</feature>
<evidence type="ECO:0000313" key="4">
    <source>
        <dbReference type="EMBL" id="BBC61744.1"/>
    </source>
</evidence>
<gene>
    <name evidence="4" type="ORF">DAT561_p1041</name>
    <name evidence="5" type="ORF">DAT561_p1058</name>
</gene>
<keyword evidence="2" id="KW-0732">Signal</keyword>
<feature type="region of interest" description="Disordered" evidence="1">
    <location>
        <begin position="29"/>
        <end position="69"/>
    </location>
</feature>
<feature type="signal peptide" evidence="2">
    <location>
        <begin position="1"/>
        <end position="25"/>
    </location>
</feature>
<dbReference type="InterPro" id="IPR027994">
    <property type="entry name" value="WxL_dom"/>
</dbReference>
<feature type="compositionally biased region" description="Polar residues" evidence="1">
    <location>
        <begin position="29"/>
        <end position="51"/>
    </location>
</feature>
<dbReference type="AlphaFoldDB" id="A0A2Z5Y4K0"/>
<dbReference type="EMBL" id="AP018493">
    <property type="protein sequence ID" value="BBC61744.1"/>
    <property type="molecule type" value="Genomic_DNA"/>
</dbReference>
<feature type="chain" id="PRO_5033340197" evidence="2">
    <location>
        <begin position="26"/>
        <end position="224"/>
    </location>
</feature>
<evidence type="ECO:0000256" key="1">
    <source>
        <dbReference type="SAM" id="MobiDB-lite"/>
    </source>
</evidence>
<geneLocation type="plasmid" evidence="4">
    <name>pMP1</name>
</geneLocation>
<protein>
    <submittedName>
        <fullName evidence="4">Cell surface protein</fullName>
    </submittedName>
</protein>
<reference evidence="4 6" key="1">
    <citation type="submission" date="2018-01" db="EMBL/GenBank/DDBJ databases">
        <title>Whole genome sequence of Melissococcus plutonius DAT561.</title>
        <authorList>
            <person name="Okumura K."/>
            <person name="Takamatsu D."/>
            <person name="Okura M."/>
        </authorList>
    </citation>
    <scope>NUCLEOTIDE SEQUENCE [LARGE SCALE GENOMIC DNA]</scope>
    <source>
        <strain evidence="4 6">DAT561</strain>
        <plasmid evidence="4">pMP1</plasmid>
        <plasmid evidence="6">pmp1 dat561 dna</plasmid>
    </source>
</reference>
<sequence>MKKKFLATCTVGIIIIPLTSLNTFAEENNQQPISSATSKTDLTLKSGSGENTKPIIPTDPVDPDPSTGNKGSLTIPYASNITFGENEIQAVDTDYLALNRAPYVQVNDVRGGASGWTLSASITSFKGTNGKELTGAQLSLSNGKIVAGSDGLVSPQQLANAYVLNSDKTAIMQAKPGQGAGAFALVFEGKEKENENVKLHVPRKNVEAQAYTAAITWDLSDAPM</sequence>
<dbReference type="GeneID" id="39499598"/>
<evidence type="ECO:0000313" key="5">
    <source>
        <dbReference type="EMBL" id="BBC61760.1"/>
    </source>
</evidence>